<sequence length="204" mass="21776">MRAGIGGPEAHSTADIWRHSAAWWREHTPLGAAIGPAPDLPLPADAAIGFAFPPAAEQRAHLPALLGLAAYDHPAEVASDLLEGGIDRPDHPYLLVLPADRIQPWTRGHTAPGLRRALTEHGWSGLTVPEYLVLQRQSFDANGDHRFDAYTGDEPGWSWLPGSTNGPLVGMAYYNPGSGTVQIAACKTGSKNPRKGAHLGRVLP</sequence>
<comment type="caution">
    <text evidence="1">The sequence shown here is derived from an EMBL/GenBank/DDBJ whole genome shotgun (WGS) entry which is preliminary data.</text>
</comment>
<accession>A0ABV8DZS8</accession>
<protein>
    <submittedName>
        <fullName evidence="1">Uncharacterized protein</fullName>
    </submittedName>
</protein>
<dbReference type="RefSeq" id="WP_378615150.1">
    <property type="nucleotide sequence ID" value="NZ_JBHSAX010000019.1"/>
</dbReference>
<evidence type="ECO:0000313" key="1">
    <source>
        <dbReference type="EMBL" id="MFC3965405.1"/>
    </source>
</evidence>
<gene>
    <name evidence="1" type="ORF">ACFO0B_25730</name>
</gene>
<proteinExistence type="predicted"/>
<dbReference type="EMBL" id="JBHSAX010000019">
    <property type="protein sequence ID" value="MFC3965405.1"/>
    <property type="molecule type" value="Genomic_DNA"/>
</dbReference>
<name>A0ABV8DZS8_9NOCA</name>
<keyword evidence="2" id="KW-1185">Reference proteome</keyword>
<organism evidence="1 2">
    <name type="scientific">Nocardia jiangsuensis</name>
    <dbReference type="NCBI Taxonomy" id="1691563"/>
    <lineage>
        <taxon>Bacteria</taxon>
        <taxon>Bacillati</taxon>
        <taxon>Actinomycetota</taxon>
        <taxon>Actinomycetes</taxon>
        <taxon>Mycobacteriales</taxon>
        <taxon>Nocardiaceae</taxon>
        <taxon>Nocardia</taxon>
    </lineage>
</organism>
<dbReference type="Proteomes" id="UP001595696">
    <property type="component" value="Unassembled WGS sequence"/>
</dbReference>
<evidence type="ECO:0000313" key="2">
    <source>
        <dbReference type="Proteomes" id="UP001595696"/>
    </source>
</evidence>
<reference evidence="2" key="1">
    <citation type="journal article" date="2019" name="Int. J. Syst. Evol. Microbiol.">
        <title>The Global Catalogue of Microorganisms (GCM) 10K type strain sequencing project: providing services to taxonomists for standard genome sequencing and annotation.</title>
        <authorList>
            <consortium name="The Broad Institute Genomics Platform"/>
            <consortium name="The Broad Institute Genome Sequencing Center for Infectious Disease"/>
            <person name="Wu L."/>
            <person name="Ma J."/>
        </authorList>
    </citation>
    <scope>NUCLEOTIDE SEQUENCE [LARGE SCALE GENOMIC DNA]</scope>
    <source>
        <strain evidence="2">CGMCC 4.7330</strain>
    </source>
</reference>